<keyword evidence="7" id="KW-0460">Magnesium</keyword>
<dbReference type="CDD" id="cd14858">
    <property type="entry name" value="TrmE_N"/>
    <property type="match status" value="1"/>
</dbReference>
<comment type="cofactor">
    <cofactor evidence="7">
        <name>K(+)</name>
        <dbReference type="ChEBI" id="CHEBI:29103"/>
    </cofactor>
    <text evidence="7">Binds 1 potassium ion per subunit.</text>
</comment>
<comment type="subunit">
    <text evidence="7">Homodimer. Heterotetramer of two MnmE and two MnmG subunits.</text>
</comment>
<dbReference type="SUPFAM" id="SSF103025">
    <property type="entry name" value="Folate-binding domain"/>
    <property type="match status" value="1"/>
</dbReference>
<gene>
    <name evidence="7" type="primary">mnmE</name>
    <name evidence="7" type="synonym">trmE</name>
    <name evidence="9" type="ORF">C7455_102277</name>
</gene>
<dbReference type="InterPro" id="IPR004520">
    <property type="entry name" value="GTPase_MnmE"/>
</dbReference>
<dbReference type="Gene3D" id="1.20.120.430">
    <property type="entry name" value="tRNA modification GTPase MnmE domain 2"/>
    <property type="match status" value="1"/>
</dbReference>
<dbReference type="InterPro" id="IPR025867">
    <property type="entry name" value="MnmE_helical"/>
</dbReference>
<comment type="similarity">
    <text evidence="1 7">Belongs to the TRAFAC class TrmE-Era-EngA-EngB-Septin-like GTPase superfamily. TrmE GTPase family.</text>
</comment>
<dbReference type="AlphaFoldDB" id="A0A316GKF9"/>
<dbReference type="InterPro" id="IPR018948">
    <property type="entry name" value="GTP-bd_TrmE_N"/>
</dbReference>
<dbReference type="InterPro" id="IPR031168">
    <property type="entry name" value="G_TrmE"/>
</dbReference>
<dbReference type="HAMAP" id="MF_00379">
    <property type="entry name" value="GTPase_MnmE"/>
    <property type="match status" value="1"/>
</dbReference>
<organism evidence="9 10">
    <name type="scientific">Roseicyclus mahoneyensis</name>
    <dbReference type="NCBI Taxonomy" id="164332"/>
    <lineage>
        <taxon>Bacteria</taxon>
        <taxon>Pseudomonadati</taxon>
        <taxon>Pseudomonadota</taxon>
        <taxon>Alphaproteobacteria</taxon>
        <taxon>Rhodobacterales</taxon>
        <taxon>Roseobacteraceae</taxon>
        <taxon>Roseicyclus</taxon>
    </lineage>
</organism>
<dbReference type="Gene3D" id="3.30.1360.120">
    <property type="entry name" value="Probable tRNA modification gtpase trme, domain 1"/>
    <property type="match status" value="1"/>
</dbReference>
<evidence type="ECO:0000256" key="6">
    <source>
        <dbReference type="ARBA" id="ARBA00023134"/>
    </source>
</evidence>
<evidence type="ECO:0000256" key="4">
    <source>
        <dbReference type="ARBA" id="ARBA00022801"/>
    </source>
</evidence>
<dbReference type="GO" id="GO:0005525">
    <property type="term" value="F:GTP binding"/>
    <property type="evidence" value="ECO:0007669"/>
    <property type="project" value="UniProtKB-UniRule"/>
</dbReference>
<dbReference type="PROSITE" id="PS51709">
    <property type="entry name" value="G_TRME"/>
    <property type="match status" value="1"/>
</dbReference>
<comment type="subcellular location">
    <subcellularLocation>
        <location evidence="7">Cytoplasm</location>
    </subcellularLocation>
</comment>
<feature type="binding site" evidence="7">
    <location>
        <position position="244"/>
    </location>
    <ligand>
        <name>K(+)</name>
        <dbReference type="ChEBI" id="CHEBI:29103"/>
    </ligand>
</feature>
<feature type="binding site" evidence="7">
    <location>
        <begin position="267"/>
        <end position="270"/>
    </location>
    <ligand>
        <name>GTP</name>
        <dbReference type="ChEBI" id="CHEBI:37565"/>
    </ligand>
</feature>
<dbReference type="InterPro" id="IPR027266">
    <property type="entry name" value="TrmE/GcvT-like"/>
</dbReference>
<comment type="function">
    <text evidence="7">Exhibits a very high intrinsic GTPase hydrolysis rate. Involved in the addition of a carboxymethylaminomethyl (cmnm) group at the wobble position (U34) of certain tRNAs, forming tRNA-cmnm(5)s(2)U34.</text>
</comment>
<evidence type="ECO:0000256" key="3">
    <source>
        <dbReference type="ARBA" id="ARBA00022741"/>
    </source>
</evidence>
<dbReference type="InterPro" id="IPR027368">
    <property type="entry name" value="MnmE_dom2"/>
</dbReference>
<dbReference type="PANTHER" id="PTHR42714:SF2">
    <property type="entry name" value="TRNA MODIFICATION GTPASE GTPBP3, MITOCHONDRIAL"/>
    <property type="match status" value="1"/>
</dbReference>
<dbReference type="OrthoDB" id="9805918at2"/>
<feature type="domain" description="TrmE-type G" evidence="8">
    <location>
        <begin position="213"/>
        <end position="350"/>
    </location>
</feature>
<feature type="binding site" evidence="7">
    <location>
        <position position="248"/>
    </location>
    <ligand>
        <name>Mg(2+)</name>
        <dbReference type="ChEBI" id="CHEBI:18420"/>
    </ligand>
</feature>
<keyword evidence="7" id="KW-0963">Cytoplasm</keyword>
<evidence type="ECO:0000256" key="2">
    <source>
        <dbReference type="ARBA" id="ARBA00022694"/>
    </source>
</evidence>
<dbReference type="RefSeq" id="WP_109666607.1">
    <property type="nucleotide sequence ID" value="NZ_QGGW01000002.1"/>
</dbReference>
<dbReference type="Proteomes" id="UP000245708">
    <property type="component" value="Unassembled WGS sequence"/>
</dbReference>
<feature type="binding site" evidence="7">
    <location>
        <position position="247"/>
    </location>
    <ligand>
        <name>K(+)</name>
        <dbReference type="ChEBI" id="CHEBI:29103"/>
    </ligand>
</feature>
<evidence type="ECO:0000256" key="5">
    <source>
        <dbReference type="ARBA" id="ARBA00022958"/>
    </source>
</evidence>
<dbReference type="PANTHER" id="PTHR42714">
    <property type="entry name" value="TRNA MODIFICATION GTPASE GTPBP3"/>
    <property type="match status" value="1"/>
</dbReference>
<feature type="binding site" evidence="7">
    <location>
        <begin position="242"/>
        <end position="248"/>
    </location>
    <ligand>
        <name>GTP</name>
        <dbReference type="ChEBI" id="CHEBI:37565"/>
    </ligand>
</feature>
<dbReference type="GO" id="GO:0002098">
    <property type="term" value="P:tRNA wobble uridine modification"/>
    <property type="evidence" value="ECO:0007669"/>
    <property type="project" value="TreeGrafter"/>
</dbReference>
<evidence type="ECO:0000256" key="1">
    <source>
        <dbReference type="ARBA" id="ARBA00011043"/>
    </source>
</evidence>
<keyword evidence="4 7" id="KW-0378">Hydrolase</keyword>
<dbReference type="FunFam" id="3.30.1360.120:FF:000007">
    <property type="entry name" value="tRNA modification GTPase GTPBP3, mitochondrial"/>
    <property type="match status" value="1"/>
</dbReference>
<keyword evidence="3 7" id="KW-0547">Nucleotide-binding</keyword>
<keyword evidence="10" id="KW-1185">Reference proteome</keyword>
<proteinExistence type="inferred from homology"/>
<evidence type="ECO:0000313" key="9">
    <source>
        <dbReference type="EMBL" id="PWK61588.1"/>
    </source>
</evidence>
<dbReference type="InterPro" id="IPR005225">
    <property type="entry name" value="Small_GTP-bd"/>
</dbReference>
<name>A0A316GKF9_9RHOB</name>
<keyword evidence="5 7" id="KW-0630">Potassium</keyword>
<dbReference type="NCBIfam" id="NF003661">
    <property type="entry name" value="PRK05291.1-3"/>
    <property type="match status" value="1"/>
</dbReference>
<dbReference type="Pfam" id="PF10396">
    <property type="entry name" value="TrmE_N"/>
    <property type="match status" value="1"/>
</dbReference>
<dbReference type="Gene3D" id="3.40.50.300">
    <property type="entry name" value="P-loop containing nucleotide triphosphate hydrolases"/>
    <property type="match status" value="1"/>
</dbReference>
<reference evidence="9 10" key="1">
    <citation type="submission" date="2018-05" db="EMBL/GenBank/DDBJ databases">
        <title>Genomic Encyclopedia of Type Strains, Phase IV (KMG-IV): sequencing the most valuable type-strain genomes for metagenomic binning, comparative biology and taxonomic classification.</title>
        <authorList>
            <person name="Goeker M."/>
        </authorList>
    </citation>
    <scope>NUCLEOTIDE SEQUENCE [LARGE SCALE GENOMIC DNA]</scope>
    <source>
        <strain evidence="9 10">DSM 16097</strain>
    </source>
</reference>
<dbReference type="SUPFAM" id="SSF52540">
    <property type="entry name" value="P-loop containing nucleoside triphosphate hydrolases"/>
    <property type="match status" value="1"/>
</dbReference>
<evidence type="ECO:0000256" key="7">
    <source>
        <dbReference type="HAMAP-Rule" id="MF_00379"/>
    </source>
</evidence>
<comment type="caution">
    <text evidence="7">Lacks conserved residue(s) required for the propagation of feature annotation.</text>
</comment>
<feature type="binding site" evidence="7">
    <location>
        <position position="223"/>
    </location>
    <ligand>
        <name>K(+)</name>
        <dbReference type="ChEBI" id="CHEBI:29103"/>
    </ligand>
</feature>
<dbReference type="CDD" id="cd04164">
    <property type="entry name" value="trmE"/>
    <property type="match status" value="1"/>
</dbReference>
<comment type="caution">
    <text evidence="9">The sequence shown here is derived from an EMBL/GenBank/DDBJ whole genome shotgun (WGS) entry which is preliminary data.</text>
</comment>
<feature type="binding site" evidence="7">
    <location>
        <position position="242"/>
    </location>
    <ligand>
        <name>K(+)</name>
        <dbReference type="ChEBI" id="CHEBI:29103"/>
    </ligand>
</feature>
<dbReference type="InterPro" id="IPR006073">
    <property type="entry name" value="GTP-bd"/>
</dbReference>
<dbReference type="InterPro" id="IPR027417">
    <property type="entry name" value="P-loop_NTPase"/>
</dbReference>
<dbReference type="GO" id="GO:0003924">
    <property type="term" value="F:GTPase activity"/>
    <property type="evidence" value="ECO:0007669"/>
    <property type="project" value="UniProtKB-UniRule"/>
</dbReference>
<keyword evidence="2 7" id="KW-0819">tRNA processing</keyword>
<evidence type="ECO:0000313" key="10">
    <source>
        <dbReference type="Proteomes" id="UP000245708"/>
    </source>
</evidence>
<dbReference type="GO" id="GO:0005737">
    <property type="term" value="C:cytoplasm"/>
    <property type="evidence" value="ECO:0007669"/>
    <property type="project" value="UniProtKB-SubCell"/>
</dbReference>
<dbReference type="GO" id="GO:0030488">
    <property type="term" value="P:tRNA methylation"/>
    <property type="evidence" value="ECO:0007669"/>
    <property type="project" value="TreeGrafter"/>
</dbReference>
<keyword evidence="7" id="KW-0479">Metal-binding</keyword>
<dbReference type="GO" id="GO:0046872">
    <property type="term" value="F:metal ion binding"/>
    <property type="evidence" value="ECO:0007669"/>
    <property type="project" value="UniProtKB-KW"/>
</dbReference>
<dbReference type="EC" id="3.6.-.-" evidence="7"/>
<sequence length="427" mass="45570">MQTIFALATARGKSGVAVIRISGPDAHQVATCLAGDLPRPGQFALRTLRDASELLLDEGLVLRFDAPRSFTGEDTVELQLHGSIAVIRAVERAIAETGLARVAEPGEFTRRALMNGNLDLAQVEGLSDLIAAETEAQRQQAQGLFSGRMRKFADRCRADLLRAAALIEATIDFADEEVPVDVSPEVGDLIGSVLGAIDEQISGFSGAERLRHGFEVAIIGQPNVGKSTLLNRIAGRDIAITSEIAGTTRDVLEVRVDLDGLPVTFLDTAGLRDSDDVIEKIGVARARERAAAADLRILLEDGVEPTHGFDPGVAIDFRYETKSDITGRGISAFTGEGIDRLLADVSAALADRVSDTAIASHERHRQAIMRARASLAEADLVFHAGIEGAEILALHLRDGARALDSLIGRMDVEAVLGEIFAQFCIGK</sequence>
<dbReference type="Pfam" id="PF01926">
    <property type="entry name" value="MMR_HSR1"/>
    <property type="match status" value="1"/>
</dbReference>
<dbReference type="NCBIfam" id="TIGR00231">
    <property type="entry name" value="small_GTP"/>
    <property type="match status" value="1"/>
</dbReference>
<dbReference type="EMBL" id="QGGW01000002">
    <property type="protein sequence ID" value="PWK61588.1"/>
    <property type="molecule type" value="Genomic_DNA"/>
</dbReference>
<evidence type="ECO:0000259" key="8">
    <source>
        <dbReference type="PROSITE" id="PS51709"/>
    </source>
</evidence>
<keyword evidence="6 7" id="KW-0342">GTP-binding</keyword>
<dbReference type="Pfam" id="PF12631">
    <property type="entry name" value="MnmE_helical"/>
    <property type="match status" value="1"/>
</dbReference>
<accession>A0A316GKF9</accession>
<feature type="binding site" evidence="7">
    <location>
        <position position="227"/>
    </location>
    <ligand>
        <name>Mg(2+)</name>
        <dbReference type="ChEBI" id="CHEBI:18420"/>
    </ligand>
</feature>
<protein>
    <recommendedName>
        <fullName evidence="7">tRNA modification GTPase MnmE</fullName>
        <ecNumber evidence="7">3.6.-.-</ecNumber>
    </recommendedName>
</protein>
<dbReference type="SUPFAM" id="SSF116878">
    <property type="entry name" value="TrmE connector domain"/>
    <property type="match status" value="1"/>
</dbReference>
<feature type="binding site" evidence="7">
    <location>
        <begin position="223"/>
        <end position="228"/>
    </location>
    <ligand>
        <name>GTP</name>
        <dbReference type="ChEBI" id="CHEBI:37565"/>
    </ligand>
</feature>